<proteinExistence type="predicted"/>
<comment type="caution">
    <text evidence="2">The sequence shown here is derived from an EMBL/GenBank/DDBJ whole genome shotgun (WGS) entry which is preliminary data.</text>
</comment>
<dbReference type="Pfam" id="PF13640">
    <property type="entry name" value="2OG-FeII_Oxy_3"/>
    <property type="match status" value="1"/>
</dbReference>
<dbReference type="RefSeq" id="WP_208860573.1">
    <property type="nucleotide sequence ID" value="NZ_FOSK01000014.1"/>
</dbReference>
<dbReference type="EMBL" id="FOSK01000014">
    <property type="protein sequence ID" value="SFL02767.1"/>
    <property type="molecule type" value="Genomic_DNA"/>
</dbReference>
<dbReference type="InterPro" id="IPR044862">
    <property type="entry name" value="Pro_4_hyd_alph_FE2OG_OXY"/>
</dbReference>
<evidence type="ECO:0000259" key="1">
    <source>
        <dbReference type="Pfam" id="PF13640"/>
    </source>
</evidence>
<feature type="domain" description="Prolyl 4-hydroxylase alpha subunit Fe(2+) 2OG dioxygenase" evidence="1">
    <location>
        <begin position="94"/>
        <end position="176"/>
    </location>
</feature>
<dbReference type="Gene3D" id="2.60.120.620">
    <property type="entry name" value="q2cbj1_9rhob like domain"/>
    <property type="match status" value="1"/>
</dbReference>
<dbReference type="Proteomes" id="UP000199598">
    <property type="component" value="Unassembled WGS sequence"/>
</dbReference>
<sequence>MINFDALRDSNTRTTPFQYLVGEKVLTKEQAADVRRDYPDIKQTGYLPLSKLETTGAFKQLVDDLYKPELAEILSEKLSLDLMDKPRMITVRRLSKHGDGRIHNDSKSKICTMLIYLNEDWDDSAGGAIRALNGDTDMGDYAEEVSPLAGNVFAFKRSETSWHGHPSFKGERYVVQVTFLISEEELARKEKRGGFQTKIKRLFRFN</sequence>
<evidence type="ECO:0000313" key="2">
    <source>
        <dbReference type="EMBL" id="SFL02767.1"/>
    </source>
</evidence>
<protein>
    <submittedName>
        <fullName evidence="2">2OG-Fe(II) oxygenase superfamily protein</fullName>
    </submittedName>
</protein>
<keyword evidence="3" id="KW-1185">Reference proteome</keyword>
<evidence type="ECO:0000313" key="3">
    <source>
        <dbReference type="Proteomes" id="UP000199598"/>
    </source>
</evidence>
<gene>
    <name evidence="2" type="ORF">SAMN04488518_114100</name>
</gene>
<accession>A0A1I4EDU6</accession>
<reference evidence="2 3" key="1">
    <citation type="submission" date="2016-10" db="EMBL/GenBank/DDBJ databases">
        <authorList>
            <person name="Varghese N."/>
            <person name="Submissions S."/>
        </authorList>
    </citation>
    <scope>NUCLEOTIDE SEQUENCE [LARGE SCALE GENOMIC DNA]</scope>
    <source>
        <strain evidence="2 3">DSM 16392</strain>
    </source>
</reference>
<name>A0A1I4EDU6_9HYPH</name>
<organism evidence="2 3">
    <name type="scientific">Pseudovibrio ascidiaceicola</name>
    <dbReference type="NCBI Taxonomy" id="285279"/>
    <lineage>
        <taxon>Bacteria</taxon>
        <taxon>Pseudomonadati</taxon>
        <taxon>Pseudomonadota</taxon>
        <taxon>Alphaproteobacteria</taxon>
        <taxon>Hyphomicrobiales</taxon>
        <taxon>Stappiaceae</taxon>
        <taxon>Pseudovibrio</taxon>
    </lineage>
</organism>